<evidence type="ECO:0000256" key="3">
    <source>
        <dbReference type="ARBA" id="ARBA00022448"/>
    </source>
</evidence>
<evidence type="ECO:0000256" key="11">
    <source>
        <dbReference type="HAMAP-Rule" id="MF_01394"/>
    </source>
</evidence>
<comment type="function">
    <text evidence="11">NDH-1 shuttles electrons from NADH, via FMN and iron-sulfur (Fe-S) centers, to quinones in the respiratory chain. The immediate electron acceptor for the enzyme in this species is believed to be ubiquinone. Couples the redox reaction to proton translocation (for every two electrons transferred, four hydrogen ions are translocated across the cytoplasmic membrane), and thus conserves the redox energy in a proton gradient.</text>
</comment>
<evidence type="ECO:0000256" key="12">
    <source>
        <dbReference type="RuleBase" id="RU003639"/>
    </source>
</evidence>
<evidence type="ECO:0000256" key="5">
    <source>
        <dbReference type="ARBA" id="ARBA00022692"/>
    </source>
</evidence>
<keyword evidence="11" id="KW-0830">Ubiquinone</keyword>
<dbReference type="GO" id="GO:0050136">
    <property type="term" value="F:NADH dehydrogenase (quinone) (non-electrogenic) activity"/>
    <property type="evidence" value="ECO:0007669"/>
    <property type="project" value="UniProtKB-UniRule"/>
</dbReference>
<feature type="transmembrane region" description="Helical" evidence="11">
    <location>
        <begin position="87"/>
        <end position="108"/>
    </location>
</feature>
<evidence type="ECO:0000256" key="2">
    <source>
        <dbReference type="ARBA" id="ARBA00008472"/>
    </source>
</evidence>
<comment type="catalytic activity">
    <reaction evidence="11 12">
        <text>a quinone + NADH + 5 H(+)(in) = a quinol + NAD(+) + 4 H(+)(out)</text>
        <dbReference type="Rhea" id="RHEA:57888"/>
        <dbReference type="ChEBI" id="CHEBI:15378"/>
        <dbReference type="ChEBI" id="CHEBI:24646"/>
        <dbReference type="ChEBI" id="CHEBI:57540"/>
        <dbReference type="ChEBI" id="CHEBI:57945"/>
        <dbReference type="ChEBI" id="CHEBI:132124"/>
    </reaction>
</comment>
<dbReference type="Gene3D" id="1.20.58.1610">
    <property type="entry name" value="NADH:ubiquinone/plastoquinone oxidoreductase, chain 3"/>
    <property type="match status" value="1"/>
</dbReference>
<evidence type="ECO:0000313" key="14">
    <source>
        <dbReference type="Proteomes" id="UP000243376"/>
    </source>
</evidence>
<reference evidence="13 14" key="1">
    <citation type="submission" date="2018-01" db="EMBL/GenBank/DDBJ databases">
        <title>Metagenomic assembled genomes from two thermal pools in the Uzon Caldera, Kamchatka, Russia.</title>
        <authorList>
            <person name="Wilkins L."/>
            <person name="Ettinger C."/>
        </authorList>
    </citation>
    <scope>NUCLEOTIDE SEQUENCE [LARGE SCALE GENOMIC DNA]</scope>
    <source>
        <strain evidence="13">ZAV-02</strain>
    </source>
</reference>
<dbReference type="GO" id="GO:0005886">
    <property type="term" value="C:plasma membrane"/>
    <property type="evidence" value="ECO:0007669"/>
    <property type="project" value="UniProtKB-SubCell"/>
</dbReference>
<protein>
    <recommendedName>
        <fullName evidence="11">NADH-quinone oxidoreductase subunit A</fullName>
        <ecNumber evidence="11">7.1.1.-</ecNumber>
    </recommendedName>
    <alternativeName>
        <fullName evidence="11">NADH dehydrogenase I subunit A</fullName>
    </alternativeName>
    <alternativeName>
        <fullName evidence="11">NDH-1 subunit A</fullName>
    </alternativeName>
    <alternativeName>
        <fullName evidence="11">NUO1</fullName>
    </alternativeName>
</protein>
<name>A0A2J6XA99_9CHLR</name>
<keyword evidence="10 11" id="KW-0472">Membrane</keyword>
<organism evidence="13 14">
    <name type="scientific">Chloroflexus aggregans</name>
    <dbReference type="NCBI Taxonomy" id="152260"/>
    <lineage>
        <taxon>Bacteria</taxon>
        <taxon>Bacillati</taxon>
        <taxon>Chloroflexota</taxon>
        <taxon>Chloroflexia</taxon>
        <taxon>Chloroflexales</taxon>
        <taxon>Chloroflexineae</taxon>
        <taxon>Chloroflexaceae</taxon>
        <taxon>Chloroflexus</taxon>
    </lineage>
</organism>
<comment type="caution">
    <text evidence="13">The sequence shown here is derived from an EMBL/GenBank/DDBJ whole genome shotgun (WGS) entry which is preliminary data.</text>
</comment>
<accession>A0A2J6XA99</accession>
<keyword evidence="5 11" id="KW-0812">Transmembrane</keyword>
<dbReference type="InterPro" id="IPR023043">
    <property type="entry name" value="NAD(P)H_OxRDtase_bac/plastid"/>
</dbReference>
<evidence type="ECO:0000256" key="4">
    <source>
        <dbReference type="ARBA" id="ARBA00022475"/>
    </source>
</evidence>
<evidence type="ECO:0000313" key="13">
    <source>
        <dbReference type="EMBL" id="PMP84468.1"/>
    </source>
</evidence>
<keyword evidence="6 11" id="KW-0874">Quinone</keyword>
<evidence type="ECO:0000256" key="1">
    <source>
        <dbReference type="ARBA" id="ARBA00004141"/>
    </source>
</evidence>
<dbReference type="PANTHER" id="PTHR11058:SF22">
    <property type="entry name" value="NADH-QUINONE OXIDOREDUCTASE SUBUNIT A"/>
    <property type="match status" value="1"/>
</dbReference>
<dbReference type="HAMAP" id="MF_01394">
    <property type="entry name" value="NDH1_NuoA"/>
    <property type="match status" value="1"/>
</dbReference>
<dbReference type="InterPro" id="IPR000440">
    <property type="entry name" value="NADH_UbQ/plastoQ_OxRdtase_su3"/>
</dbReference>
<evidence type="ECO:0000256" key="9">
    <source>
        <dbReference type="ARBA" id="ARBA00023027"/>
    </source>
</evidence>
<keyword evidence="4 11" id="KW-1003">Cell membrane</keyword>
<evidence type="ECO:0000256" key="7">
    <source>
        <dbReference type="ARBA" id="ARBA00022967"/>
    </source>
</evidence>
<dbReference type="PANTHER" id="PTHR11058">
    <property type="entry name" value="NADH-UBIQUINONE OXIDOREDUCTASE CHAIN 3"/>
    <property type="match status" value="1"/>
</dbReference>
<feature type="transmembrane region" description="Helical" evidence="11">
    <location>
        <begin position="60"/>
        <end position="81"/>
    </location>
</feature>
<comment type="subcellular location">
    <subcellularLocation>
        <location evidence="11 12">Cell membrane</location>
        <topology evidence="11 12">Multi-pass membrane protein</topology>
    </subcellularLocation>
    <subcellularLocation>
        <location evidence="1">Membrane</location>
        <topology evidence="1">Multi-pass membrane protein</topology>
    </subcellularLocation>
</comment>
<gene>
    <name evidence="11" type="primary">nuoA</name>
    <name evidence="13" type="ORF">C0184_03665</name>
</gene>
<sequence>MLESYIPVLILFLIAVFIAAFVITLSALLGPRRSTPRKLAPYESGMNPIGQAIRRIPVKFYVVAMLFIVFDIEVVFFYPFALVFRQLGPAGLVVMGVFFLVLIVGFVYEWKKGALRWE</sequence>
<keyword evidence="9 11" id="KW-0520">NAD</keyword>
<evidence type="ECO:0000256" key="8">
    <source>
        <dbReference type="ARBA" id="ARBA00022989"/>
    </source>
</evidence>
<dbReference type="Pfam" id="PF00507">
    <property type="entry name" value="Oxidored_q4"/>
    <property type="match status" value="1"/>
</dbReference>
<dbReference type="GO" id="GO:0008137">
    <property type="term" value="F:NADH dehydrogenase (ubiquinone) activity"/>
    <property type="evidence" value="ECO:0007669"/>
    <property type="project" value="InterPro"/>
</dbReference>
<proteinExistence type="inferred from homology"/>
<comment type="similarity">
    <text evidence="2 11 12">Belongs to the complex I subunit 3 family.</text>
</comment>
<keyword evidence="8 11" id="KW-1133">Transmembrane helix</keyword>
<dbReference type="GO" id="GO:0030964">
    <property type="term" value="C:NADH dehydrogenase complex"/>
    <property type="evidence" value="ECO:0007669"/>
    <property type="project" value="TreeGrafter"/>
</dbReference>
<dbReference type="Proteomes" id="UP000243376">
    <property type="component" value="Unassembled WGS sequence"/>
</dbReference>
<evidence type="ECO:0000256" key="10">
    <source>
        <dbReference type="ARBA" id="ARBA00023136"/>
    </source>
</evidence>
<keyword evidence="3 11" id="KW-0813">Transport</keyword>
<feature type="transmembrane region" description="Helical" evidence="11">
    <location>
        <begin position="6"/>
        <end position="29"/>
    </location>
</feature>
<keyword evidence="7 11" id="KW-1278">Translocase</keyword>
<dbReference type="GO" id="GO:0048038">
    <property type="term" value="F:quinone binding"/>
    <property type="evidence" value="ECO:0007669"/>
    <property type="project" value="UniProtKB-KW"/>
</dbReference>
<dbReference type="OMA" id="GPRRYNR"/>
<dbReference type="InterPro" id="IPR038430">
    <property type="entry name" value="NDAH_ubi_oxred_su3_sf"/>
</dbReference>
<dbReference type="AlphaFoldDB" id="A0A2J6XA99"/>
<comment type="subunit">
    <text evidence="11">NDH-1 is composed of 14 different subunits. Subunits NuoA, H, J, K, L, M, N constitute the membrane sector of the complex.</text>
</comment>
<evidence type="ECO:0000256" key="6">
    <source>
        <dbReference type="ARBA" id="ARBA00022719"/>
    </source>
</evidence>
<dbReference type="EMBL" id="PNIQ01000243">
    <property type="protein sequence ID" value="PMP84468.1"/>
    <property type="molecule type" value="Genomic_DNA"/>
</dbReference>
<dbReference type="EC" id="7.1.1.-" evidence="11"/>